<dbReference type="Proteomes" id="UP000673975">
    <property type="component" value="Unassembled WGS sequence"/>
</dbReference>
<sequence length="182" mass="20283">MASGNSSSLKESLLALSEEIVDLSEKMDAADAEGDEKKLHQAVNELRAIGDQLVDYQEQTTGDDQAFCRFMMGSVCSLLGFWSQAESSYRKALQYWPEHVGLLNELFDALAAQRKYGEAESVIRRSIDHGGETPLIMRNLAAVLVHQKKLNEAKIVMLNCIAKFPDDEESRVFLKKLESGGR</sequence>
<evidence type="ECO:0000313" key="2">
    <source>
        <dbReference type="EMBL" id="MBP3192804.1"/>
    </source>
</evidence>
<dbReference type="InterPro" id="IPR011990">
    <property type="entry name" value="TPR-like_helical_dom_sf"/>
</dbReference>
<dbReference type="SUPFAM" id="SSF48452">
    <property type="entry name" value="TPR-like"/>
    <property type="match status" value="1"/>
</dbReference>
<evidence type="ECO:0000313" key="3">
    <source>
        <dbReference type="Proteomes" id="UP000673975"/>
    </source>
</evidence>
<protein>
    <submittedName>
        <fullName evidence="2">Tetratricopeptide repeat protein</fullName>
    </submittedName>
</protein>
<dbReference type="EMBL" id="JAFIDN010000006">
    <property type="protein sequence ID" value="MBP3192804.1"/>
    <property type="molecule type" value="Genomic_DNA"/>
</dbReference>
<organism evidence="2 3">
    <name type="scientific">Natronogracilivirga saccharolytica</name>
    <dbReference type="NCBI Taxonomy" id="2812953"/>
    <lineage>
        <taxon>Bacteria</taxon>
        <taxon>Pseudomonadati</taxon>
        <taxon>Balneolota</taxon>
        <taxon>Balneolia</taxon>
        <taxon>Balneolales</taxon>
        <taxon>Cyclonatronaceae</taxon>
        <taxon>Natronogracilivirga</taxon>
    </lineage>
</organism>
<accession>A0A8J7UX08</accession>
<proteinExistence type="predicted"/>
<name>A0A8J7UX08_9BACT</name>
<gene>
    <name evidence="2" type="ORF">NATSA_09025</name>
</gene>
<feature type="coiled-coil region" evidence="1">
    <location>
        <begin position="13"/>
        <end position="59"/>
    </location>
</feature>
<dbReference type="RefSeq" id="WP_210511856.1">
    <property type="nucleotide sequence ID" value="NZ_JAFIDN010000006.1"/>
</dbReference>
<dbReference type="AlphaFoldDB" id="A0A8J7UX08"/>
<reference evidence="2" key="1">
    <citation type="submission" date="2021-02" db="EMBL/GenBank/DDBJ databases">
        <title>Natronogracilivirga saccharolytica gen. nov. sp. nov. a new anaerobic, haloalkiliphilic carbohydrate-fermenting bacterium from soda lake and proposing of Cyclonatronumiaceae fam. nov. in the phylum Balneolaeota.</title>
        <authorList>
            <person name="Zhilina T.N."/>
            <person name="Sorokin D.Y."/>
            <person name="Zavarzina D.G."/>
            <person name="Toshchakov S.V."/>
            <person name="Kublanov I.V."/>
        </authorList>
    </citation>
    <scope>NUCLEOTIDE SEQUENCE</scope>
    <source>
        <strain evidence="2">Z-1702</strain>
    </source>
</reference>
<comment type="caution">
    <text evidence="2">The sequence shown here is derived from an EMBL/GenBank/DDBJ whole genome shotgun (WGS) entry which is preliminary data.</text>
</comment>
<keyword evidence="3" id="KW-1185">Reference proteome</keyword>
<keyword evidence="1" id="KW-0175">Coiled coil</keyword>
<evidence type="ECO:0000256" key="1">
    <source>
        <dbReference type="SAM" id="Coils"/>
    </source>
</evidence>
<dbReference type="Gene3D" id="1.25.40.10">
    <property type="entry name" value="Tetratricopeptide repeat domain"/>
    <property type="match status" value="1"/>
</dbReference>